<dbReference type="SUPFAM" id="SSF102588">
    <property type="entry name" value="LmbE-like"/>
    <property type="match status" value="1"/>
</dbReference>
<proteinExistence type="predicted"/>
<sequence length="332" mass="36342">MSRLKTPSRRPLLWIGLALLGVLALAAWINLPVVGHLFGRSSERVAALPAAAPFRAGQRVLMLSPHPDDETLCCGGMLQQAQAAGAQVYVAWMTAGDGFEFDAALTERTLRPGPENMRALGNTRAAETQRAAAALGIPGDRTFMLGYPDGGLFRLFTTNFSSPYTAPRTRADAVYVRGALTPGAPFTGEALEADLRRVLDRVKPDIVLAPAPQDFHTDHHTLSYIALQLMAERRQADRLRFWVIHGGLEWPVPKGIHETLPLTEPPLADRLPWTRVDLTPEQRARKLEAVRAYRTQTEIEARFMEAFVRANELLSPQPLPESGSGQAASAGE</sequence>
<dbReference type="eggNOG" id="COG2120">
    <property type="taxonomic scope" value="Bacteria"/>
</dbReference>
<accession>H8GXZ2</accession>
<dbReference type="RefSeq" id="WP_014684207.1">
    <property type="nucleotide sequence ID" value="NC_017790.1"/>
</dbReference>
<dbReference type="InterPro" id="IPR003737">
    <property type="entry name" value="GlcNAc_PI_deacetylase-related"/>
</dbReference>
<dbReference type="GO" id="GO:0016811">
    <property type="term" value="F:hydrolase activity, acting on carbon-nitrogen (but not peptide) bonds, in linear amides"/>
    <property type="evidence" value="ECO:0007669"/>
    <property type="project" value="TreeGrafter"/>
</dbReference>
<dbReference type="Pfam" id="PF02585">
    <property type="entry name" value="PIG-L"/>
    <property type="match status" value="1"/>
</dbReference>
<evidence type="ECO:0000313" key="2">
    <source>
        <dbReference type="Proteomes" id="UP000007575"/>
    </source>
</evidence>
<dbReference type="Gene3D" id="3.40.50.10320">
    <property type="entry name" value="LmbE-like"/>
    <property type="match status" value="1"/>
</dbReference>
<dbReference type="AlphaFoldDB" id="H8GXZ2"/>
<dbReference type="PANTHER" id="PTHR12993:SF29">
    <property type="entry name" value="BLR3841 PROTEIN"/>
    <property type="match status" value="1"/>
</dbReference>
<dbReference type="KEGG" id="dgo:DGo_CA0797"/>
<dbReference type="InterPro" id="IPR024078">
    <property type="entry name" value="LmbE-like_dom_sf"/>
</dbReference>
<name>H8GXZ2_DEIGI</name>
<organism evidence="1 2">
    <name type="scientific">Deinococcus gobiensis (strain DSM 21396 / JCM 16679 / CGMCC 1.7299 / I-0)</name>
    <dbReference type="NCBI Taxonomy" id="745776"/>
    <lineage>
        <taxon>Bacteria</taxon>
        <taxon>Thermotogati</taxon>
        <taxon>Deinococcota</taxon>
        <taxon>Deinococci</taxon>
        <taxon>Deinococcales</taxon>
        <taxon>Deinococcaceae</taxon>
        <taxon>Deinococcus</taxon>
    </lineage>
</organism>
<dbReference type="Proteomes" id="UP000007575">
    <property type="component" value="Chromosome"/>
</dbReference>
<protein>
    <submittedName>
        <fullName evidence="1">LmbE-like protein</fullName>
    </submittedName>
</protein>
<dbReference type="PANTHER" id="PTHR12993">
    <property type="entry name" value="N-ACETYLGLUCOSAMINYL-PHOSPHATIDYLINOSITOL DE-N-ACETYLASE-RELATED"/>
    <property type="match status" value="1"/>
</dbReference>
<dbReference type="PATRIC" id="fig|745776.4.peg.816"/>
<dbReference type="EMBL" id="CP002191">
    <property type="protein sequence ID" value="AFD24724.1"/>
    <property type="molecule type" value="Genomic_DNA"/>
</dbReference>
<dbReference type="STRING" id="745776.DGo_CA0797"/>
<gene>
    <name evidence="1" type="ordered locus">DGo_CA0797</name>
</gene>
<keyword evidence="2" id="KW-1185">Reference proteome</keyword>
<dbReference type="OrthoDB" id="9815144at2"/>
<reference evidence="1 2" key="1">
    <citation type="journal article" date="2012" name="PLoS ONE">
        <title>Genome sequence and transcriptome analysis of the radioresistant bacterium Deinococcus gobiensis: insights into the extreme environmental adaptations.</title>
        <authorList>
            <person name="Yuan M."/>
            <person name="Chen M."/>
            <person name="Zhang W."/>
            <person name="Lu W."/>
            <person name="Wang J."/>
            <person name="Yang M."/>
            <person name="Zhao P."/>
            <person name="Tang R."/>
            <person name="Li X."/>
            <person name="Hao Y."/>
            <person name="Zhou Z."/>
            <person name="Zhan Y."/>
            <person name="Yu H."/>
            <person name="Teng C."/>
            <person name="Yan Y."/>
            <person name="Ping S."/>
            <person name="Wang Y."/>
            <person name="Lin M."/>
        </authorList>
    </citation>
    <scope>NUCLEOTIDE SEQUENCE [LARGE SCALE GENOMIC DNA]</scope>
    <source>
        <strain evidence="1 2">I-0</strain>
    </source>
</reference>
<evidence type="ECO:0000313" key="1">
    <source>
        <dbReference type="EMBL" id="AFD24724.1"/>
    </source>
</evidence>
<dbReference type="HOGENOM" id="CLU_049311_0_0_0"/>